<reference evidence="1" key="1">
    <citation type="submission" date="2022-05" db="EMBL/GenBank/DDBJ databases">
        <title>Draft genome sequence of Clostridium tertium strain CP3 isolated from Peru.</title>
        <authorList>
            <person name="Hurtado R."/>
            <person name="Lima L."/>
            <person name="Sousa T."/>
            <person name="Jaiswal A.K."/>
            <person name="Tiwari S."/>
            <person name="Maturrano L."/>
            <person name="Brenig B."/>
            <person name="Azevedo V."/>
        </authorList>
    </citation>
    <scope>NUCLEOTIDE SEQUENCE</scope>
    <source>
        <strain evidence="1">CP3</strain>
    </source>
</reference>
<dbReference type="AlphaFoldDB" id="A0A9X3XP35"/>
<sequence>MILRNLLGESYKLKNKVTLKEFINDVIEKDEEREIKFYEVHLEKEIQMKNMILYYQNGKLKSHHTTFRKFNYLDHLNDFIKISYESGYIKGGNIYSFSKDYEVDKKPKIKDKSIDEIIEEMIEERRKNDLISDARFRLKKLSNEEMREVISILIEKVDDNRSDLSSLKSELNRQETINYCLSESIKWLEYKMKLSITNNNSKIKKKSIGIKYMNKYKK</sequence>
<organism evidence="1 2">
    <name type="scientific">Clostridium tertium</name>
    <dbReference type="NCBI Taxonomy" id="1559"/>
    <lineage>
        <taxon>Bacteria</taxon>
        <taxon>Bacillati</taxon>
        <taxon>Bacillota</taxon>
        <taxon>Clostridia</taxon>
        <taxon>Eubacteriales</taxon>
        <taxon>Clostridiaceae</taxon>
        <taxon>Clostridium</taxon>
    </lineage>
</organism>
<protein>
    <submittedName>
        <fullName evidence="1">Uncharacterized protein</fullName>
    </submittedName>
</protein>
<evidence type="ECO:0000313" key="2">
    <source>
        <dbReference type="Proteomes" id="UP001141183"/>
    </source>
</evidence>
<dbReference type="RefSeq" id="WP_272470728.1">
    <property type="nucleotide sequence ID" value="NZ_JAMRYU010000028.1"/>
</dbReference>
<evidence type="ECO:0000313" key="1">
    <source>
        <dbReference type="EMBL" id="MDC4242326.1"/>
    </source>
</evidence>
<proteinExistence type="predicted"/>
<name>A0A9X3XP35_9CLOT</name>
<comment type="caution">
    <text evidence="1">The sequence shown here is derived from an EMBL/GenBank/DDBJ whole genome shotgun (WGS) entry which is preliminary data.</text>
</comment>
<dbReference type="EMBL" id="JAMRYU010000028">
    <property type="protein sequence ID" value="MDC4242326.1"/>
    <property type="molecule type" value="Genomic_DNA"/>
</dbReference>
<keyword evidence="2" id="KW-1185">Reference proteome</keyword>
<dbReference type="Proteomes" id="UP001141183">
    <property type="component" value="Unassembled WGS sequence"/>
</dbReference>
<accession>A0A9X3XP35</accession>
<gene>
    <name evidence="1" type="ORF">NE398_19530</name>
</gene>